<dbReference type="STRING" id="94643.A0A2A9MIM3"/>
<evidence type="ECO:0000256" key="7">
    <source>
        <dbReference type="SAM" id="Phobius"/>
    </source>
</evidence>
<dbReference type="PANTHER" id="PTHR21347">
    <property type="entry name" value="CLEFT LIP AND PALATE ASSOCIATED TRANSMEMBRANE PROTEIN-RELATED"/>
    <property type="match status" value="1"/>
</dbReference>
<organism evidence="8 9">
    <name type="scientific">Besnoitia besnoiti</name>
    <name type="common">Apicomplexan protozoan</name>
    <dbReference type="NCBI Taxonomy" id="94643"/>
    <lineage>
        <taxon>Eukaryota</taxon>
        <taxon>Sar</taxon>
        <taxon>Alveolata</taxon>
        <taxon>Apicomplexa</taxon>
        <taxon>Conoidasida</taxon>
        <taxon>Coccidia</taxon>
        <taxon>Eucoccidiorida</taxon>
        <taxon>Eimeriorina</taxon>
        <taxon>Sarcocystidae</taxon>
        <taxon>Besnoitia</taxon>
    </lineage>
</organism>
<dbReference type="OrthoDB" id="378564at2759"/>
<keyword evidence="5 7" id="KW-0472">Membrane</keyword>
<dbReference type="PANTHER" id="PTHR21347:SF0">
    <property type="entry name" value="LIPID SCRAMBLASE CLPTM1L"/>
    <property type="match status" value="1"/>
</dbReference>
<evidence type="ECO:0000313" key="8">
    <source>
        <dbReference type="EMBL" id="PFH35493.1"/>
    </source>
</evidence>
<keyword evidence="4 7" id="KW-1133">Transmembrane helix</keyword>
<evidence type="ECO:0000256" key="5">
    <source>
        <dbReference type="ARBA" id="ARBA00023136"/>
    </source>
</evidence>
<dbReference type="Pfam" id="PF05602">
    <property type="entry name" value="CLPTM1"/>
    <property type="match status" value="1"/>
</dbReference>
<dbReference type="GO" id="GO:0012505">
    <property type="term" value="C:endomembrane system"/>
    <property type="evidence" value="ECO:0007669"/>
    <property type="project" value="TreeGrafter"/>
</dbReference>
<evidence type="ECO:0000256" key="1">
    <source>
        <dbReference type="ARBA" id="ARBA00004141"/>
    </source>
</evidence>
<protein>
    <submittedName>
        <fullName evidence="8">Cleft lip and palate transmembrane protein 1 (Clptm1) protein</fullName>
    </submittedName>
</protein>
<accession>A0A2A9MIM3</accession>
<dbReference type="RefSeq" id="XP_029219502.1">
    <property type="nucleotide sequence ID" value="XM_029363579.1"/>
</dbReference>
<feature type="compositionally biased region" description="Basic and acidic residues" evidence="6">
    <location>
        <begin position="765"/>
        <end position="782"/>
    </location>
</feature>
<evidence type="ECO:0000256" key="2">
    <source>
        <dbReference type="ARBA" id="ARBA00009310"/>
    </source>
</evidence>
<feature type="region of interest" description="Disordered" evidence="6">
    <location>
        <begin position="258"/>
        <end position="312"/>
    </location>
</feature>
<gene>
    <name evidence="8" type="ORF">BESB_051440</name>
</gene>
<name>A0A2A9MIM3_BESBE</name>
<comment type="similarity">
    <text evidence="2">Belongs to the CLPTM1 family.</text>
</comment>
<dbReference type="VEuPathDB" id="ToxoDB:BESB_051440"/>
<evidence type="ECO:0000256" key="6">
    <source>
        <dbReference type="SAM" id="MobiDB-lite"/>
    </source>
</evidence>
<dbReference type="KEGG" id="bbes:BESB_051440"/>
<proteinExistence type="inferred from homology"/>
<dbReference type="EMBL" id="NWUJ01000004">
    <property type="protein sequence ID" value="PFH35493.1"/>
    <property type="molecule type" value="Genomic_DNA"/>
</dbReference>
<feature type="transmembrane region" description="Helical" evidence="7">
    <location>
        <begin position="657"/>
        <end position="677"/>
    </location>
</feature>
<dbReference type="GO" id="GO:0016020">
    <property type="term" value="C:membrane"/>
    <property type="evidence" value="ECO:0007669"/>
    <property type="project" value="UniProtKB-SubCell"/>
</dbReference>
<dbReference type="AlphaFoldDB" id="A0A2A9MIM3"/>
<comment type="caution">
    <text evidence="8">The sequence shown here is derived from an EMBL/GenBank/DDBJ whole genome shotgun (WGS) entry which is preliminary data.</text>
</comment>
<feature type="transmembrane region" description="Helical" evidence="7">
    <location>
        <begin position="514"/>
        <end position="534"/>
    </location>
</feature>
<evidence type="ECO:0000256" key="4">
    <source>
        <dbReference type="ARBA" id="ARBA00022989"/>
    </source>
</evidence>
<dbReference type="Proteomes" id="UP000224006">
    <property type="component" value="Chromosome IV"/>
</dbReference>
<evidence type="ECO:0000313" key="9">
    <source>
        <dbReference type="Proteomes" id="UP000224006"/>
    </source>
</evidence>
<dbReference type="GeneID" id="40310073"/>
<evidence type="ECO:0000256" key="3">
    <source>
        <dbReference type="ARBA" id="ARBA00022692"/>
    </source>
</evidence>
<feature type="region of interest" description="Disordered" evidence="6">
    <location>
        <begin position="752"/>
        <end position="825"/>
    </location>
</feature>
<feature type="transmembrane region" description="Helical" evidence="7">
    <location>
        <begin position="549"/>
        <end position="570"/>
    </location>
</feature>
<keyword evidence="9" id="KW-1185">Reference proteome</keyword>
<feature type="compositionally biased region" description="Low complexity" evidence="6">
    <location>
        <begin position="792"/>
        <end position="810"/>
    </location>
</feature>
<feature type="transmembrane region" description="Helical" evidence="7">
    <location>
        <begin position="629"/>
        <end position="650"/>
    </location>
</feature>
<reference evidence="8 9" key="1">
    <citation type="submission" date="2017-09" db="EMBL/GenBank/DDBJ databases">
        <title>Genome sequencing of Besnoitia besnoiti strain Bb-Ger1.</title>
        <authorList>
            <person name="Schares G."/>
            <person name="Venepally P."/>
            <person name="Lorenzi H.A."/>
        </authorList>
    </citation>
    <scope>NUCLEOTIDE SEQUENCE [LARGE SCALE GENOMIC DNA]</scope>
    <source>
        <strain evidence="8 9">Bb-Ger1</strain>
    </source>
</reference>
<comment type="subcellular location">
    <subcellularLocation>
        <location evidence="1">Membrane</location>
        <topology evidence="1">Multi-pass membrane protein</topology>
    </subcellularLocation>
</comment>
<keyword evidence="3 7" id="KW-0812">Transmembrane</keyword>
<dbReference type="InterPro" id="IPR008429">
    <property type="entry name" value="CLPTM1"/>
</dbReference>
<sequence length="825" mass="90950">MADAAAAAEGAAGNSQAPQQQSFLGRIGGLMMQVMMFQAVMQLVTSFTSSRQPLAPPAGPAGPDAFGDRPGVSPQWPNMPANLVLHNYFPPDTSFDVYMHLAYFKVPVPPVPVEAPAAGEGSPSVSSLLSGFQASLKQFAPPTGAPPSSGSRSVFPVRVPLKLLADRAEKTKRRLEAREAQDATAGEDILLTVDRGRLFGAPRDSGENALIRVSGNVVEAWKVLNSTYAYARWSTSPETNVTFTAPADFLTQPVAPTAAAAAPQPAPAPLTAGVVGGEEPKAPEAAAAGGSGGDKGQADAPAHAEEKGPTEQTSLCLITTVVPHWAYKDRRNLPEMWQAGQVPEVEEMQTLQRVTSLMQAMPLVANKEEEHSLLLGGEQEEKRRKNEKQDSEPVVWHLKNRLDVSLVFDSSQHTPQNLRVGPMQNVVVRPADAAYEPVLFHSDFWLLEKNFVPLNETLADRPLNLTLSFGVGSIHGWLVQEQLGAALEHQQRLGLQSTREAMMFKRIIIETNPFMLAFSTAFILLHSVFSFFAFKNDMQFWYKNDSMEGLSALSLIFNFVCEVIIGLYLFDSGETSWLILFEICLGILLSAWKVTKAVKLAVQPFFPYVKVDFMKSYTESHTQEFDSVAIRWMSIILAPCVAGYAIYALLHNKYRSWFSYIISVLAGSVYTFGFITMTPQLYINYKLKSVDHLPWRALVYRSLNTFVDDVASFLIDMPWMHRLSCFRDDIIFVCYLYQRWIYKVDQTRTLGGPPAPQTQSLAPALHRDEDLQQRAEQRKEEGANTEDDGEAARAAAASAQPAPNAGNAPEASRKRTNRREATGEM</sequence>